<dbReference type="InterPro" id="IPR036365">
    <property type="entry name" value="PGBD-like_sf"/>
</dbReference>
<name>A0A1G2IHV7_9BACT</name>
<dbReference type="SUPFAM" id="SSF51126">
    <property type="entry name" value="Pectin lyase-like"/>
    <property type="match status" value="1"/>
</dbReference>
<dbReference type="InterPro" id="IPR011050">
    <property type="entry name" value="Pectin_lyase_fold/virulence"/>
</dbReference>
<evidence type="ECO:0000259" key="1">
    <source>
        <dbReference type="Pfam" id="PF13229"/>
    </source>
</evidence>
<dbReference type="Proteomes" id="UP000178826">
    <property type="component" value="Unassembled WGS sequence"/>
</dbReference>
<dbReference type="InterPro" id="IPR008964">
    <property type="entry name" value="Invasin/intimin_cell_adhesion"/>
</dbReference>
<sequence length="893" mass="96550">MPMKDSQTLKLNNPTATEEIISDWAVLPANRTYFASAQIKSCYGCKHYIKVENEAGAIVASMNTVNVAIGDIVGVKFKPAAQGKYRLRIMFENPSGTSSSYIDDAFIRPAYDAGIVMAGYFDSFRTPDLVGINPPNPLSQNTNFVVKNGTIKEGINGTSFKVMYKFGAVGTAEMANVRSFVSGISSSNFISETAYNNLHDNVFTNQAPDVIDRMDLSTFPVKPGSNSIITNNIFEGGQGAISVLDSSNITITNNTIKIRASVTNHYGVTMYNSSNITVQNNRFEPYAGPGVVLSTKTTNSNVSNNTFVLKAMPCDTEYPTSLTTPAIRVTDYNTTNSANMTQNNVIHNNTITGTVSMFSQYPSCMPALVGFHLSTGGQNEYYENSVKLSTTDARAHAIGIYAAAPRTGLFHDNFFETNNMDAWIANPYGLGNNGRYISNTFSKGANPLEYHTFYVGSCCGFQADNHVFTDNQFTNGASMDDVYLFSNQSDHYSYTVKWYLNVNVVNQSNNPIAGALVSADATGGGAEHVEALTDSSGKAKLEVTQFYREGYSLRVNPVSNYTHFAPHTITISKSGYNQHSETISLSQSKQITATLSSGETGPEEPSVFTISSTAGANGSIFPSGSVSLNQGDSQTFTITPNSGYKVNTVLVDGLSVGGVSTYTFNNVSANHTISASFAFISAPTCTFFTYSDWSVCQTNNTQARTVVSSLPAGCAGGSPVLSQSCVYIPIVTETNDSAETSNQTAINQASEESLYLQLNGSLYYGKTTPEVVTLQKMLSKDETIFPEQKVSGIFGKITETAVQRFQCKYLSLCSGSYNTNGYGTVGPKTVTKLNEIYGSVQAASVQTQTQQTSQMTEEQRQALISQLRAQIETLLQQVIQLLQEQIANQLGVQ</sequence>
<dbReference type="SUPFAM" id="SSF49373">
    <property type="entry name" value="Invasin/intimin cell-adhesion fragments"/>
    <property type="match status" value="1"/>
</dbReference>
<reference evidence="2 3" key="1">
    <citation type="journal article" date="2016" name="Nat. Commun.">
        <title>Thousands of microbial genomes shed light on interconnected biogeochemical processes in an aquifer system.</title>
        <authorList>
            <person name="Anantharaman K."/>
            <person name="Brown C.T."/>
            <person name="Hug L.A."/>
            <person name="Sharon I."/>
            <person name="Castelle C.J."/>
            <person name="Probst A.J."/>
            <person name="Thomas B.C."/>
            <person name="Singh A."/>
            <person name="Wilkins M.J."/>
            <person name="Karaoz U."/>
            <person name="Brodie E.L."/>
            <person name="Williams K.H."/>
            <person name="Hubbard S.S."/>
            <person name="Banfield J.F."/>
        </authorList>
    </citation>
    <scope>NUCLEOTIDE SEQUENCE [LARGE SCALE GENOMIC DNA]</scope>
</reference>
<dbReference type="InterPro" id="IPR012334">
    <property type="entry name" value="Pectin_lyas_fold"/>
</dbReference>
<dbReference type="InterPro" id="IPR036366">
    <property type="entry name" value="PGBDSf"/>
</dbReference>
<dbReference type="Gene3D" id="2.160.20.10">
    <property type="entry name" value="Single-stranded right-handed beta-helix, Pectin lyase-like"/>
    <property type="match status" value="1"/>
</dbReference>
<evidence type="ECO:0000313" key="2">
    <source>
        <dbReference type="EMBL" id="OGZ74354.1"/>
    </source>
</evidence>
<dbReference type="Pfam" id="PF13229">
    <property type="entry name" value="Beta_helix"/>
    <property type="match status" value="1"/>
</dbReference>
<dbReference type="Gene3D" id="1.10.101.10">
    <property type="entry name" value="PGBD-like superfamily/PGBD"/>
    <property type="match status" value="1"/>
</dbReference>
<dbReference type="InterPro" id="IPR006626">
    <property type="entry name" value="PbH1"/>
</dbReference>
<comment type="caution">
    <text evidence="2">The sequence shown here is derived from an EMBL/GenBank/DDBJ whole genome shotgun (WGS) entry which is preliminary data.</text>
</comment>
<proteinExistence type="predicted"/>
<dbReference type="SUPFAM" id="SSF47090">
    <property type="entry name" value="PGBD-like"/>
    <property type="match status" value="1"/>
</dbReference>
<dbReference type="AlphaFoldDB" id="A0A1G2IHV7"/>
<gene>
    <name evidence="2" type="ORF">A2998_01905</name>
</gene>
<accession>A0A1G2IHV7</accession>
<evidence type="ECO:0000313" key="3">
    <source>
        <dbReference type="Proteomes" id="UP000178826"/>
    </source>
</evidence>
<feature type="domain" description="Right handed beta helix" evidence="1">
    <location>
        <begin position="197"/>
        <end position="307"/>
    </location>
</feature>
<dbReference type="SMART" id="SM00710">
    <property type="entry name" value="PbH1"/>
    <property type="match status" value="5"/>
</dbReference>
<dbReference type="EMBL" id="MHOZ01000007">
    <property type="protein sequence ID" value="OGZ74354.1"/>
    <property type="molecule type" value="Genomic_DNA"/>
</dbReference>
<organism evidence="2 3">
    <name type="scientific">Candidatus Staskawiczbacteria bacterium RIFCSPLOWO2_01_FULL_37_25b</name>
    <dbReference type="NCBI Taxonomy" id="1802213"/>
    <lineage>
        <taxon>Bacteria</taxon>
        <taxon>Candidatus Staskawicziibacteriota</taxon>
    </lineage>
</organism>
<protein>
    <recommendedName>
        <fullName evidence="1">Right handed beta helix domain-containing protein</fullName>
    </recommendedName>
</protein>
<dbReference type="InterPro" id="IPR039448">
    <property type="entry name" value="Beta_helix"/>
</dbReference>